<dbReference type="AlphaFoldDB" id="X1PBR4"/>
<dbReference type="Pfam" id="PF13537">
    <property type="entry name" value="GATase_7"/>
    <property type="match status" value="1"/>
</dbReference>
<dbReference type="InterPro" id="IPR051786">
    <property type="entry name" value="ASN_synthetase/amidase"/>
</dbReference>
<evidence type="ECO:0000313" key="2">
    <source>
        <dbReference type="EMBL" id="GAI39896.1"/>
    </source>
</evidence>
<dbReference type="Gene3D" id="3.60.20.10">
    <property type="entry name" value="Glutamine Phosphoribosylpyrophosphate, subunit 1, domain 1"/>
    <property type="match status" value="1"/>
</dbReference>
<dbReference type="InterPro" id="IPR014729">
    <property type="entry name" value="Rossmann-like_a/b/a_fold"/>
</dbReference>
<dbReference type="InterPro" id="IPR033738">
    <property type="entry name" value="AsnB_N"/>
</dbReference>
<dbReference type="GO" id="GO:0004066">
    <property type="term" value="F:asparagine synthase (glutamine-hydrolyzing) activity"/>
    <property type="evidence" value="ECO:0007669"/>
    <property type="project" value="InterPro"/>
</dbReference>
<accession>X1PBR4</accession>
<dbReference type="PROSITE" id="PS51278">
    <property type="entry name" value="GATASE_TYPE_2"/>
    <property type="match status" value="1"/>
</dbReference>
<organism evidence="2">
    <name type="scientific">marine sediment metagenome</name>
    <dbReference type="NCBI Taxonomy" id="412755"/>
    <lineage>
        <taxon>unclassified sequences</taxon>
        <taxon>metagenomes</taxon>
        <taxon>ecological metagenomes</taxon>
    </lineage>
</organism>
<feature type="domain" description="Glutamine amidotransferase type-2" evidence="1">
    <location>
        <begin position="1"/>
        <end position="158"/>
    </location>
</feature>
<dbReference type="PANTHER" id="PTHR43284">
    <property type="entry name" value="ASPARAGINE SYNTHETASE (GLUTAMINE-HYDROLYZING)"/>
    <property type="match status" value="1"/>
</dbReference>
<dbReference type="SUPFAM" id="SSF56235">
    <property type="entry name" value="N-terminal nucleophile aminohydrolases (Ntn hydrolases)"/>
    <property type="match status" value="1"/>
</dbReference>
<gene>
    <name evidence="2" type="ORF">S06H3_46307</name>
</gene>
<dbReference type="GO" id="GO:0006529">
    <property type="term" value="P:asparagine biosynthetic process"/>
    <property type="evidence" value="ECO:0007669"/>
    <property type="project" value="InterPro"/>
</dbReference>
<dbReference type="InterPro" id="IPR017932">
    <property type="entry name" value="GATase_2_dom"/>
</dbReference>
<protein>
    <recommendedName>
        <fullName evidence="1">Glutamine amidotransferase type-2 domain-containing protein</fullName>
    </recommendedName>
</protein>
<dbReference type="EMBL" id="BARV01028994">
    <property type="protein sequence ID" value="GAI39896.1"/>
    <property type="molecule type" value="Genomic_DNA"/>
</dbReference>
<name>X1PBR4_9ZZZZ</name>
<dbReference type="Pfam" id="PF00733">
    <property type="entry name" value="Asn_synthase"/>
    <property type="match status" value="1"/>
</dbReference>
<dbReference type="InterPro" id="IPR029055">
    <property type="entry name" value="Ntn_hydrolases_N"/>
</dbReference>
<dbReference type="PANTHER" id="PTHR43284:SF1">
    <property type="entry name" value="ASPARAGINE SYNTHETASE"/>
    <property type="match status" value="1"/>
</dbReference>
<feature type="non-terminal residue" evidence="2">
    <location>
        <position position="257"/>
    </location>
</feature>
<comment type="caution">
    <text evidence="2">The sequence shown here is derived from an EMBL/GenBank/DDBJ whole genome shotgun (WGS) entry which is preliminary data.</text>
</comment>
<sequence length="257" mass="28236">MASASGRYVIAFNGEIYNHADLREQLESQGQGQRWRGHSDTETLLAAIESWGLEATLQRCIGMFAIALWDRESASLSLARDRLGEKPLYYGWQSGRGWRCFLFGSELKALKAHPSFAAPINRDAVTLLLRHNYVPAPYSIHEDIFKLEPGRILTLAAGSTQARESIYWDAAQAALAARDKPFTGSTDEAVDQLERIAKDAVRLQMVADVPLGAFLSGGIDSSTVVALMQSQSSRPVKTFTIGFDEAGYNEAEHAKAV</sequence>
<proteinExistence type="predicted"/>
<dbReference type="SUPFAM" id="SSF52402">
    <property type="entry name" value="Adenine nucleotide alpha hydrolases-like"/>
    <property type="match status" value="1"/>
</dbReference>
<dbReference type="CDD" id="cd00712">
    <property type="entry name" value="AsnB"/>
    <property type="match status" value="1"/>
</dbReference>
<dbReference type="InterPro" id="IPR001962">
    <property type="entry name" value="Asn_synthase"/>
</dbReference>
<evidence type="ECO:0000259" key="1">
    <source>
        <dbReference type="PROSITE" id="PS51278"/>
    </source>
</evidence>
<reference evidence="2" key="1">
    <citation type="journal article" date="2014" name="Front. Microbiol.">
        <title>High frequency of phylogenetically diverse reductive dehalogenase-homologous genes in deep subseafloor sedimentary metagenomes.</title>
        <authorList>
            <person name="Kawai M."/>
            <person name="Futagami T."/>
            <person name="Toyoda A."/>
            <person name="Takaki Y."/>
            <person name="Nishi S."/>
            <person name="Hori S."/>
            <person name="Arai W."/>
            <person name="Tsubouchi T."/>
            <person name="Morono Y."/>
            <person name="Uchiyama I."/>
            <person name="Ito T."/>
            <person name="Fujiyama A."/>
            <person name="Inagaki F."/>
            <person name="Takami H."/>
        </authorList>
    </citation>
    <scope>NUCLEOTIDE SEQUENCE</scope>
    <source>
        <strain evidence="2">Expedition CK06-06</strain>
    </source>
</reference>
<dbReference type="GO" id="GO:0005829">
    <property type="term" value="C:cytosol"/>
    <property type="evidence" value="ECO:0007669"/>
    <property type="project" value="TreeGrafter"/>
</dbReference>
<dbReference type="Gene3D" id="3.40.50.620">
    <property type="entry name" value="HUPs"/>
    <property type="match status" value="1"/>
</dbReference>